<dbReference type="PANTHER" id="PTHR43071:SF1">
    <property type="entry name" value="2-AMINO-4-HYDROXY-6-HYDROXYMETHYLDIHYDROPTERIDINE PYROPHOSPHOKINASE"/>
    <property type="match status" value="1"/>
</dbReference>
<keyword evidence="6" id="KW-0418">Kinase</keyword>
<dbReference type="GO" id="GO:0046656">
    <property type="term" value="P:folic acid biosynthetic process"/>
    <property type="evidence" value="ECO:0007669"/>
    <property type="project" value="UniProtKB-KW"/>
</dbReference>
<dbReference type="EMBL" id="CACRUF010000041">
    <property type="protein sequence ID" value="VYU16957.1"/>
    <property type="molecule type" value="Genomic_DNA"/>
</dbReference>
<dbReference type="PANTHER" id="PTHR43071">
    <property type="entry name" value="2-AMINO-4-HYDROXY-6-HYDROXYMETHYLDIHYDROPTERIDINE PYROPHOSPHOKINASE"/>
    <property type="match status" value="1"/>
</dbReference>
<keyword evidence="7" id="KW-0067">ATP-binding</keyword>
<keyword evidence="5" id="KW-0547">Nucleotide-binding</keyword>
<organism evidence="10">
    <name type="scientific">Veillonella dispar</name>
    <dbReference type="NCBI Taxonomy" id="39778"/>
    <lineage>
        <taxon>Bacteria</taxon>
        <taxon>Bacillati</taxon>
        <taxon>Bacillota</taxon>
        <taxon>Negativicutes</taxon>
        <taxon>Veillonellales</taxon>
        <taxon>Veillonellaceae</taxon>
        <taxon>Veillonella</taxon>
    </lineage>
</organism>
<keyword evidence="8" id="KW-0289">Folate biosynthesis</keyword>
<sequence>MYTYYISVGSNIGDKRGYINSAFHLLQGHEAVSEVISSSLIETEPWGYTDQASFINGMWSCKSTLNPHEMLSVLQSLEQEAGRERLIHWGPRTLDLDIILAFDEAGSMISICDEILTVPHPYFWDRTFVLEPLHELLPTFTYKGVTISERLATLSLT</sequence>
<dbReference type="InterPro" id="IPR035907">
    <property type="entry name" value="Hppk_sf"/>
</dbReference>
<keyword evidence="4" id="KW-0808">Transferase</keyword>
<proteinExistence type="predicted"/>
<dbReference type="SUPFAM" id="SSF55083">
    <property type="entry name" value="6-hydroxymethyl-7,8-dihydropterin pyrophosphokinase, HPPK"/>
    <property type="match status" value="1"/>
</dbReference>
<evidence type="ECO:0000256" key="5">
    <source>
        <dbReference type="ARBA" id="ARBA00022741"/>
    </source>
</evidence>
<dbReference type="CDD" id="cd00483">
    <property type="entry name" value="HPPK"/>
    <property type="match status" value="1"/>
</dbReference>
<accession>A0A6N3CTH3</accession>
<dbReference type="Gene3D" id="3.30.70.560">
    <property type="entry name" value="7,8-Dihydro-6-hydroxymethylpterin-pyrophosphokinase HPPK"/>
    <property type="match status" value="1"/>
</dbReference>
<dbReference type="GO" id="GO:0016301">
    <property type="term" value="F:kinase activity"/>
    <property type="evidence" value="ECO:0007669"/>
    <property type="project" value="UniProtKB-KW"/>
</dbReference>
<protein>
    <recommendedName>
        <fullName evidence="3">2-amino-4-hydroxy-6-hydroxymethyldihydropteridine diphosphokinase</fullName>
        <ecNumber evidence="3">2.7.6.3</ecNumber>
    </recommendedName>
</protein>
<comment type="catalytic activity">
    <reaction evidence="1">
        <text>6-hydroxymethyl-7,8-dihydropterin + ATP = (7,8-dihydropterin-6-yl)methyl diphosphate + AMP + H(+)</text>
        <dbReference type="Rhea" id="RHEA:11412"/>
        <dbReference type="ChEBI" id="CHEBI:15378"/>
        <dbReference type="ChEBI" id="CHEBI:30616"/>
        <dbReference type="ChEBI" id="CHEBI:44841"/>
        <dbReference type="ChEBI" id="CHEBI:72950"/>
        <dbReference type="ChEBI" id="CHEBI:456215"/>
        <dbReference type="EC" id="2.7.6.3"/>
    </reaction>
</comment>
<evidence type="ECO:0000256" key="3">
    <source>
        <dbReference type="ARBA" id="ARBA00013253"/>
    </source>
</evidence>
<dbReference type="UniPathway" id="UPA00077">
    <property type="reaction ID" value="UER00155"/>
</dbReference>
<dbReference type="Pfam" id="PF01288">
    <property type="entry name" value="HPPK"/>
    <property type="match status" value="1"/>
</dbReference>
<evidence type="ECO:0000256" key="2">
    <source>
        <dbReference type="ARBA" id="ARBA00005051"/>
    </source>
</evidence>
<evidence type="ECO:0000313" key="10">
    <source>
        <dbReference type="EMBL" id="VYU16957.1"/>
    </source>
</evidence>
<dbReference type="GO" id="GO:0005524">
    <property type="term" value="F:ATP binding"/>
    <property type="evidence" value="ECO:0007669"/>
    <property type="project" value="UniProtKB-KW"/>
</dbReference>
<name>A0A6N3CTH3_9FIRM</name>
<reference evidence="10" key="1">
    <citation type="submission" date="2019-11" db="EMBL/GenBank/DDBJ databases">
        <authorList>
            <person name="Feng L."/>
        </authorList>
    </citation>
    <scope>NUCLEOTIDE SEQUENCE</scope>
    <source>
        <strain evidence="10">VdisparLFYP95</strain>
    </source>
</reference>
<evidence type="ECO:0000259" key="9">
    <source>
        <dbReference type="PROSITE" id="PS00794"/>
    </source>
</evidence>
<dbReference type="RefSeq" id="WP_156719803.1">
    <property type="nucleotide sequence ID" value="NZ_CACRUF010000041.1"/>
</dbReference>
<dbReference type="GO" id="GO:0046654">
    <property type="term" value="P:tetrahydrofolate biosynthetic process"/>
    <property type="evidence" value="ECO:0007669"/>
    <property type="project" value="UniProtKB-UniPathway"/>
</dbReference>
<evidence type="ECO:0000256" key="4">
    <source>
        <dbReference type="ARBA" id="ARBA00022679"/>
    </source>
</evidence>
<evidence type="ECO:0000256" key="7">
    <source>
        <dbReference type="ARBA" id="ARBA00022840"/>
    </source>
</evidence>
<dbReference type="AlphaFoldDB" id="A0A6N3CTH3"/>
<feature type="domain" description="7,8-dihydro-6-hydroxymethylpterin-pyrophosphokinase" evidence="9">
    <location>
        <begin position="88"/>
        <end position="99"/>
    </location>
</feature>
<dbReference type="InterPro" id="IPR000550">
    <property type="entry name" value="Hppk"/>
</dbReference>
<dbReference type="NCBIfam" id="TIGR01498">
    <property type="entry name" value="folK"/>
    <property type="match status" value="1"/>
</dbReference>
<dbReference type="PROSITE" id="PS00794">
    <property type="entry name" value="HPPK"/>
    <property type="match status" value="1"/>
</dbReference>
<evidence type="ECO:0000256" key="6">
    <source>
        <dbReference type="ARBA" id="ARBA00022777"/>
    </source>
</evidence>
<evidence type="ECO:0000256" key="1">
    <source>
        <dbReference type="ARBA" id="ARBA00000198"/>
    </source>
</evidence>
<comment type="pathway">
    <text evidence="2">Cofactor biosynthesis; tetrahydrofolate biosynthesis; 2-amino-4-hydroxy-6-hydroxymethyl-7,8-dihydropteridine diphosphate from 7,8-dihydroneopterin triphosphate: step 4/4.</text>
</comment>
<dbReference type="GO" id="GO:0003848">
    <property type="term" value="F:2-amino-4-hydroxy-6-hydroxymethyldihydropteridine diphosphokinase activity"/>
    <property type="evidence" value="ECO:0007669"/>
    <property type="project" value="UniProtKB-EC"/>
</dbReference>
<gene>
    <name evidence="10" type="primary">sulD</name>
    <name evidence="10" type="ORF">VDLFYP95_01692</name>
</gene>
<evidence type="ECO:0000256" key="8">
    <source>
        <dbReference type="ARBA" id="ARBA00022909"/>
    </source>
</evidence>
<dbReference type="EC" id="2.7.6.3" evidence="3"/>